<name>A0A8S4QR93_9NEOP</name>
<dbReference type="InterPro" id="IPR046349">
    <property type="entry name" value="C1-like_sf"/>
</dbReference>
<dbReference type="Proteomes" id="UP000838756">
    <property type="component" value="Unassembled WGS sequence"/>
</dbReference>
<dbReference type="OrthoDB" id="7477988at2759"/>
<keyword evidence="2" id="KW-1185">Reference proteome</keyword>
<comment type="caution">
    <text evidence="1">The sequence shown here is derived from an EMBL/GenBank/DDBJ whole genome shotgun (WGS) entry which is preliminary data.</text>
</comment>
<proteinExistence type="predicted"/>
<organism evidence="1 2">
    <name type="scientific">Pararge aegeria aegeria</name>
    <dbReference type="NCBI Taxonomy" id="348720"/>
    <lineage>
        <taxon>Eukaryota</taxon>
        <taxon>Metazoa</taxon>
        <taxon>Ecdysozoa</taxon>
        <taxon>Arthropoda</taxon>
        <taxon>Hexapoda</taxon>
        <taxon>Insecta</taxon>
        <taxon>Pterygota</taxon>
        <taxon>Neoptera</taxon>
        <taxon>Endopterygota</taxon>
        <taxon>Lepidoptera</taxon>
        <taxon>Glossata</taxon>
        <taxon>Ditrysia</taxon>
        <taxon>Papilionoidea</taxon>
        <taxon>Nymphalidae</taxon>
        <taxon>Satyrinae</taxon>
        <taxon>Satyrini</taxon>
        <taxon>Parargina</taxon>
        <taxon>Pararge</taxon>
    </lineage>
</organism>
<accession>A0A8S4QR93</accession>
<reference evidence="1" key="1">
    <citation type="submission" date="2022-03" db="EMBL/GenBank/DDBJ databases">
        <authorList>
            <person name="Lindestad O."/>
        </authorList>
    </citation>
    <scope>NUCLEOTIDE SEQUENCE</scope>
</reference>
<dbReference type="EMBL" id="CAKXAJ010018828">
    <property type="protein sequence ID" value="CAH2217941.1"/>
    <property type="molecule type" value="Genomic_DNA"/>
</dbReference>
<sequence>MPHQWLEGNLPVAARCDICDKTCGSVLRHAGFLTMFSSIVEASDILEKYKKKVRGALEFELGSPKVIPKSWPLSYPK</sequence>
<protein>
    <submittedName>
        <fullName evidence="1">Jg5083 protein</fullName>
    </submittedName>
</protein>
<evidence type="ECO:0000313" key="2">
    <source>
        <dbReference type="Proteomes" id="UP000838756"/>
    </source>
</evidence>
<evidence type="ECO:0000313" key="1">
    <source>
        <dbReference type="EMBL" id="CAH2217941.1"/>
    </source>
</evidence>
<dbReference type="AlphaFoldDB" id="A0A8S4QR93"/>
<gene>
    <name evidence="1" type="primary">jg5083</name>
    <name evidence="1" type="ORF">PAEG_LOCUS5817</name>
</gene>
<dbReference type="Gene3D" id="3.30.60.20">
    <property type="match status" value="1"/>
</dbReference>
<dbReference type="SUPFAM" id="SSF57889">
    <property type="entry name" value="Cysteine-rich domain"/>
    <property type="match status" value="1"/>
</dbReference>